<dbReference type="InParanoid" id="A0A7C8N3X1"/>
<feature type="compositionally biased region" description="Acidic residues" evidence="1">
    <location>
        <begin position="544"/>
        <end position="553"/>
    </location>
</feature>
<accession>A0A7C8N3X1</accession>
<feature type="region of interest" description="Disordered" evidence="1">
    <location>
        <begin position="459"/>
        <end position="499"/>
    </location>
</feature>
<organism evidence="2 3">
    <name type="scientific">Xylaria multiplex</name>
    <dbReference type="NCBI Taxonomy" id="323545"/>
    <lineage>
        <taxon>Eukaryota</taxon>
        <taxon>Fungi</taxon>
        <taxon>Dikarya</taxon>
        <taxon>Ascomycota</taxon>
        <taxon>Pezizomycotina</taxon>
        <taxon>Sordariomycetes</taxon>
        <taxon>Xylariomycetidae</taxon>
        <taxon>Xylariales</taxon>
        <taxon>Xylariaceae</taxon>
        <taxon>Xylaria</taxon>
    </lineage>
</organism>
<protein>
    <submittedName>
        <fullName evidence="2">Uncharacterized protein</fullName>
    </submittedName>
</protein>
<feature type="compositionally biased region" description="Basic and acidic residues" evidence="1">
    <location>
        <begin position="146"/>
        <end position="159"/>
    </location>
</feature>
<feature type="compositionally biased region" description="Polar residues" evidence="1">
    <location>
        <begin position="131"/>
        <end position="140"/>
    </location>
</feature>
<feature type="compositionally biased region" description="Basic and acidic residues" evidence="1">
    <location>
        <begin position="53"/>
        <end position="78"/>
    </location>
</feature>
<feature type="compositionally biased region" description="Basic and acidic residues" evidence="1">
    <location>
        <begin position="517"/>
        <end position="532"/>
    </location>
</feature>
<sequence>MPNLPEFYPRSNSSSFSENGIPPSSKRGMFRQSEERTYKLSAVDDFALRPKKKEAANESAKSKAYNDQRQPYRRESHHSSSSQQIPSSSRPAQGSGPNGLVHPQSLIIDLTRDDDREPRLQQLKPHLSPKTHLSNGTAASHQKPKKPSDEIPDLHREPRGFVAINHKQFREGPKQPANVPQTGHGSSVEQGSRNLHAQPSPQKTIPKAPIVQAALKAALKPEKEAPPEQPVSKQRANVPALNNGLGPVHTDASDTPTRQYNLPPTEERQLANGIRQFSLDEKSSAPVNPTPGPTETEQITTENTATVTEQATLIPDAPMAPRPRPTKVATPHQINGTQPPVQVVQDPPVLQPEKSQPPTTINQGPLSALLGGRKWKNMSPEERRLFWVSQHDPVAFDAHIYSENNRPFRPGDALYGVDIDTLPSRPTRPAMHFDYIDPRPRYSEQRFEEWYQRKQKEITARGNRKKNLGKAVKRAAQRKRAAPIPSASQRRGALPQRVRDNPKWVAALDVLERIEAQVRDKGVKRPPRENGVRSKAPTPMQIDLDSDADVESI</sequence>
<feature type="compositionally biased region" description="Polar residues" evidence="1">
    <location>
        <begin position="253"/>
        <end position="262"/>
    </location>
</feature>
<dbReference type="Proteomes" id="UP000481858">
    <property type="component" value="Unassembled WGS sequence"/>
</dbReference>
<proteinExistence type="predicted"/>
<reference evidence="2 3" key="1">
    <citation type="submission" date="2019-12" db="EMBL/GenBank/DDBJ databases">
        <title>Draft genome sequence of the ascomycete Xylaria multiplex DSM 110363.</title>
        <authorList>
            <person name="Buettner E."/>
            <person name="Kellner H."/>
        </authorList>
    </citation>
    <scope>NUCLEOTIDE SEQUENCE [LARGE SCALE GENOMIC DNA]</scope>
    <source>
        <strain evidence="2 3">DSM 110363</strain>
    </source>
</reference>
<feature type="compositionally biased region" description="Basic residues" evidence="1">
    <location>
        <begin position="462"/>
        <end position="481"/>
    </location>
</feature>
<feature type="region of interest" description="Disordered" evidence="1">
    <location>
        <begin position="1"/>
        <end position="205"/>
    </location>
</feature>
<feature type="region of interest" description="Disordered" evidence="1">
    <location>
        <begin position="219"/>
        <end position="340"/>
    </location>
</feature>
<dbReference type="EMBL" id="WUBL01000062">
    <property type="protein sequence ID" value="KAF2967736.1"/>
    <property type="molecule type" value="Genomic_DNA"/>
</dbReference>
<feature type="compositionally biased region" description="Low complexity" evidence="1">
    <location>
        <begin position="79"/>
        <end position="89"/>
    </location>
</feature>
<dbReference type="AlphaFoldDB" id="A0A7C8N3X1"/>
<feature type="compositionally biased region" description="Polar residues" evidence="1">
    <location>
        <begin position="178"/>
        <end position="203"/>
    </location>
</feature>
<feature type="compositionally biased region" description="Basic and acidic residues" evidence="1">
    <location>
        <begin position="110"/>
        <end position="119"/>
    </location>
</feature>
<feature type="region of interest" description="Disordered" evidence="1">
    <location>
        <begin position="517"/>
        <end position="553"/>
    </location>
</feature>
<comment type="caution">
    <text evidence="2">The sequence shown here is derived from an EMBL/GenBank/DDBJ whole genome shotgun (WGS) entry which is preliminary data.</text>
</comment>
<feature type="compositionally biased region" description="Polar residues" evidence="1">
    <location>
        <begin position="293"/>
        <end position="311"/>
    </location>
</feature>
<name>A0A7C8N3X1_9PEZI</name>
<evidence type="ECO:0000256" key="1">
    <source>
        <dbReference type="SAM" id="MobiDB-lite"/>
    </source>
</evidence>
<gene>
    <name evidence="2" type="ORF">GQX73_g5797</name>
</gene>
<evidence type="ECO:0000313" key="2">
    <source>
        <dbReference type="EMBL" id="KAF2967736.1"/>
    </source>
</evidence>
<evidence type="ECO:0000313" key="3">
    <source>
        <dbReference type="Proteomes" id="UP000481858"/>
    </source>
</evidence>
<dbReference type="OrthoDB" id="3550599at2759"/>
<keyword evidence="3" id="KW-1185">Reference proteome</keyword>